<protein>
    <recommendedName>
        <fullName evidence="5">HTH CENPB-type domain-containing protein</fullName>
    </recommendedName>
</protein>
<evidence type="ECO:0000256" key="3">
    <source>
        <dbReference type="ARBA" id="ARBA00023242"/>
    </source>
</evidence>
<feature type="region of interest" description="Disordered" evidence="4">
    <location>
        <begin position="25"/>
        <end position="49"/>
    </location>
</feature>
<dbReference type="SMART" id="SM00674">
    <property type="entry name" value="CENPB"/>
    <property type="match status" value="1"/>
</dbReference>
<keyword evidence="3" id="KW-0539">Nucleus</keyword>
<dbReference type="PANTHER" id="PTHR19303">
    <property type="entry name" value="TRANSPOSON"/>
    <property type="match status" value="1"/>
</dbReference>
<name>Q2H761_CHAGB</name>
<feature type="domain" description="HTH CENPB-type" evidence="5">
    <location>
        <begin position="371"/>
        <end position="441"/>
    </location>
</feature>
<dbReference type="Pfam" id="PF03184">
    <property type="entry name" value="DDE_1"/>
    <property type="match status" value="1"/>
</dbReference>
<keyword evidence="7" id="KW-1185">Reference proteome</keyword>
<evidence type="ECO:0000256" key="4">
    <source>
        <dbReference type="SAM" id="MobiDB-lite"/>
    </source>
</evidence>
<reference evidence="7" key="1">
    <citation type="journal article" date="2015" name="Genome Announc.">
        <title>Draft genome sequence of the cellulolytic fungus Chaetomium globosum.</title>
        <authorList>
            <person name="Cuomo C.A."/>
            <person name="Untereiner W.A."/>
            <person name="Ma L.-J."/>
            <person name="Grabherr M."/>
            <person name="Birren B.W."/>
        </authorList>
    </citation>
    <scope>NUCLEOTIDE SEQUENCE [LARGE SCALE GENOMIC DNA]</scope>
    <source>
        <strain evidence="7">ATCC 6205 / CBS 148.51 / DSM 1962 / NBRC 6347 / NRRL 1970</strain>
    </source>
</reference>
<gene>
    <name evidence="6" type="ORF">CHGG_05504</name>
</gene>
<evidence type="ECO:0000259" key="5">
    <source>
        <dbReference type="PROSITE" id="PS51253"/>
    </source>
</evidence>
<dbReference type="Pfam" id="PF03221">
    <property type="entry name" value="HTH_Tnp_Tc5"/>
    <property type="match status" value="1"/>
</dbReference>
<dbReference type="STRING" id="306901.Q2H761"/>
<dbReference type="VEuPathDB" id="FungiDB:CHGG_05504"/>
<dbReference type="AlphaFoldDB" id="Q2H761"/>
<dbReference type="SUPFAM" id="SSF46689">
    <property type="entry name" value="Homeodomain-like"/>
    <property type="match status" value="2"/>
</dbReference>
<dbReference type="OrthoDB" id="5396311at2759"/>
<evidence type="ECO:0000313" key="7">
    <source>
        <dbReference type="Proteomes" id="UP000001056"/>
    </source>
</evidence>
<evidence type="ECO:0000256" key="2">
    <source>
        <dbReference type="ARBA" id="ARBA00023125"/>
    </source>
</evidence>
<keyword evidence="2" id="KW-0238">DNA-binding</keyword>
<dbReference type="eggNOG" id="KOG3105">
    <property type="taxonomic scope" value="Eukaryota"/>
</dbReference>
<dbReference type="InterPro" id="IPR009057">
    <property type="entry name" value="Homeodomain-like_sf"/>
</dbReference>
<evidence type="ECO:0000256" key="1">
    <source>
        <dbReference type="ARBA" id="ARBA00004123"/>
    </source>
</evidence>
<dbReference type="InterPro" id="IPR007889">
    <property type="entry name" value="HTH_Psq"/>
</dbReference>
<feature type="region of interest" description="Disordered" evidence="4">
    <location>
        <begin position="137"/>
        <end position="159"/>
    </location>
</feature>
<comment type="subcellular location">
    <subcellularLocation>
        <location evidence="1">Nucleus</location>
    </subcellularLocation>
</comment>
<dbReference type="RefSeq" id="XP_001221599.1">
    <property type="nucleotide sequence ID" value="XM_001221598.1"/>
</dbReference>
<dbReference type="PANTHER" id="PTHR19303:SF74">
    <property type="entry name" value="POGO TRANSPOSABLE ELEMENT WITH KRAB DOMAIN"/>
    <property type="match status" value="1"/>
</dbReference>
<dbReference type="Proteomes" id="UP000001056">
    <property type="component" value="Unassembled WGS sequence"/>
</dbReference>
<dbReference type="Gene3D" id="1.10.10.60">
    <property type="entry name" value="Homeodomain-like"/>
    <property type="match status" value="1"/>
</dbReference>
<dbReference type="InterPro" id="IPR050863">
    <property type="entry name" value="CenT-Element_Derived"/>
</dbReference>
<organism evidence="6 7">
    <name type="scientific">Chaetomium globosum (strain ATCC 6205 / CBS 148.51 / DSM 1962 / NBRC 6347 / NRRL 1970)</name>
    <name type="common">Soil fungus</name>
    <dbReference type="NCBI Taxonomy" id="306901"/>
    <lineage>
        <taxon>Eukaryota</taxon>
        <taxon>Fungi</taxon>
        <taxon>Dikarya</taxon>
        <taxon>Ascomycota</taxon>
        <taxon>Pezizomycotina</taxon>
        <taxon>Sordariomycetes</taxon>
        <taxon>Sordariomycetidae</taxon>
        <taxon>Sordariales</taxon>
        <taxon>Chaetomiaceae</taxon>
        <taxon>Chaetomium</taxon>
    </lineage>
</organism>
<sequence>MEGAPTSCGTETQNPRFRLIEDCSKDVGPEPIQGSGGLRAELPPFPGPYRGYRPPGLPVQGESPGGPYPLLRVREGQGDSGALGGLVRRPAVTKAVGRQRDSVTSGPTNRITGISYNTCKPSTAASVVLTGCRKIQQGLSSRRGNRGRPRTSGPQGPTAVERAAGTVMRWTGGTVDTNRVVEEAWKARWLKERDGRAITRPADDFDHQQETLFRNETLRRHDGLSKAKSSLLIQIRTGAIGLRDFLFTREVPEVLTPACECGEGRETAEHLVVCKSVHPPPGQATNRSNLSPPDSAPSLFQTTQFYQNKLKFSSITLIQIVPSMASEDNIQQAIQAVRDGQSIRKASEAWGVSFSTLRDRVVANAQPKGQYEAQVMQKLSPDQEKHLADWVLAQEALGLPVKHRQIEVFANRILRASGSDQTIGEHWLQKFIGRYPVLKTKKDRRMDIKRLDAASTDVIKAWFHLAIPVIQTIDPQDRWNMDETGIMEGLGINGLCVALSETKEALSKHPESRIWTTIIECISATRKALPPLVIFKGKDIQQQWLPDNDQDLDPLRNWRFSTSQNGWTSYDNALEWLTKMFCPTTATSKKRLLIVDGHGSHETDDFMWTCFSNNIYLLFLPGHASHVLQPLDLSVFSPLKTTYRRGINDLTVMTDCAPIGKRLFLRCYAQARKDAITERNIRSGRKASELWPVNLDKPLMTRLLLNPASQPASDRRLIKTPNRSQEVHRLISTNVRLRRLQTIDRPSG</sequence>
<evidence type="ECO:0000313" key="6">
    <source>
        <dbReference type="EMBL" id="EAQ88885.1"/>
    </source>
</evidence>
<dbReference type="InterPro" id="IPR004875">
    <property type="entry name" value="DDE_SF_endonuclease_dom"/>
</dbReference>
<accession>Q2H761</accession>
<dbReference type="HOGENOM" id="CLU_371710_0_0_1"/>
<dbReference type="InterPro" id="IPR006600">
    <property type="entry name" value="HTH_CenpB_DNA-bd_dom"/>
</dbReference>
<dbReference type="GO" id="GO:0005634">
    <property type="term" value="C:nucleus"/>
    <property type="evidence" value="ECO:0007669"/>
    <property type="project" value="UniProtKB-SubCell"/>
</dbReference>
<proteinExistence type="predicted"/>
<dbReference type="PROSITE" id="PS51253">
    <property type="entry name" value="HTH_CENPB"/>
    <property type="match status" value="1"/>
</dbReference>
<dbReference type="GeneID" id="4390598"/>
<dbReference type="EMBL" id="CH408031">
    <property type="protein sequence ID" value="EAQ88885.1"/>
    <property type="molecule type" value="Genomic_DNA"/>
</dbReference>
<dbReference type="GO" id="GO:0003677">
    <property type="term" value="F:DNA binding"/>
    <property type="evidence" value="ECO:0007669"/>
    <property type="project" value="UniProtKB-KW"/>
</dbReference>
<dbReference type="Pfam" id="PF05225">
    <property type="entry name" value="HTH_psq"/>
    <property type="match status" value="1"/>
</dbReference>
<dbReference type="InParanoid" id="Q2H761"/>